<evidence type="ECO:0000313" key="1">
    <source>
        <dbReference type="EMBL" id="CAF4698120.1"/>
    </source>
</evidence>
<reference evidence="1" key="1">
    <citation type="submission" date="2021-02" db="EMBL/GenBank/DDBJ databases">
        <authorList>
            <person name="Nowell W R."/>
        </authorList>
    </citation>
    <scope>NUCLEOTIDE SEQUENCE</scope>
</reference>
<name>A0A821IDJ8_9BILA</name>
<sequence length="88" mass="10065">MKSFDKLWSLFDQFQSNQVVGMFGQCQISGTSNVLLLHPARMKALKINFEGVNNLSTENIFFLSCKHILDLDHCQSKEDILFLPESIN</sequence>
<organism evidence="1 2">
    <name type="scientific">Rotaria socialis</name>
    <dbReference type="NCBI Taxonomy" id="392032"/>
    <lineage>
        <taxon>Eukaryota</taxon>
        <taxon>Metazoa</taxon>
        <taxon>Spiralia</taxon>
        <taxon>Gnathifera</taxon>
        <taxon>Rotifera</taxon>
        <taxon>Eurotatoria</taxon>
        <taxon>Bdelloidea</taxon>
        <taxon>Philodinida</taxon>
        <taxon>Philodinidae</taxon>
        <taxon>Rotaria</taxon>
    </lineage>
</organism>
<feature type="non-terminal residue" evidence="1">
    <location>
        <position position="1"/>
    </location>
</feature>
<keyword evidence="2" id="KW-1185">Reference proteome</keyword>
<accession>A0A821IDJ8</accession>
<dbReference type="AlphaFoldDB" id="A0A821IDJ8"/>
<dbReference type="EMBL" id="CAJOBP010034474">
    <property type="protein sequence ID" value="CAF4698120.1"/>
    <property type="molecule type" value="Genomic_DNA"/>
</dbReference>
<comment type="caution">
    <text evidence="1">The sequence shown here is derived from an EMBL/GenBank/DDBJ whole genome shotgun (WGS) entry which is preliminary data.</text>
</comment>
<evidence type="ECO:0000313" key="2">
    <source>
        <dbReference type="Proteomes" id="UP000663873"/>
    </source>
</evidence>
<proteinExistence type="predicted"/>
<protein>
    <submittedName>
        <fullName evidence="1">Uncharacterized protein</fullName>
    </submittedName>
</protein>
<dbReference type="Proteomes" id="UP000663873">
    <property type="component" value="Unassembled WGS sequence"/>
</dbReference>
<gene>
    <name evidence="1" type="ORF">UJA718_LOCUS36101</name>
</gene>